<dbReference type="GO" id="GO:0042744">
    <property type="term" value="P:hydrogen peroxide catabolic process"/>
    <property type="evidence" value="ECO:0007669"/>
    <property type="project" value="TreeGrafter"/>
</dbReference>
<reference evidence="7" key="1">
    <citation type="submission" date="2023-08" db="EMBL/GenBank/DDBJ databases">
        <authorList>
            <person name="Audoor S."/>
            <person name="Bilcke G."/>
        </authorList>
    </citation>
    <scope>NUCLEOTIDE SEQUENCE</scope>
</reference>
<evidence type="ECO:0000256" key="4">
    <source>
        <dbReference type="ARBA" id="ARBA00023002"/>
    </source>
</evidence>
<comment type="similarity">
    <text evidence="1">Belongs to the peroxiredoxin family. Prx5 subfamily.</text>
</comment>
<dbReference type="PANTHER" id="PTHR10430">
    <property type="entry name" value="PEROXIREDOXIN"/>
    <property type="match status" value="1"/>
</dbReference>
<keyword evidence="5" id="KW-0732">Signal</keyword>
<feature type="domain" description="Redoxin" evidence="6">
    <location>
        <begin position="47"/>
        <end position="144"/>
    </location>
</feature>
<keyword evidence="4" id="KW-0560">Oxidoreductase</keyword>
<keyword evidence="8" id="KW-1185">Reference proteome</keyword>
<dbReference type="SUPFAM" id="SSF52833">
    <property type="entry name" value="Thioredoxin-like"/>
    <property type="match status" value="1"/>
</dbReference>
<dbReference type="AlphaFoldDB" id="A0AAD2PUF3"/>
<evidence type="ECO:0000256" key="1">
    <source>
        <dbReference type="ARBA" id="ARBA00010505"/>
    </source>
</evidence>
<gene>
    <name evidence="7" type="ORF">CYCCA115_LOCUS12379</name>
</gene>
<dbReference type="InterPro" id="IPR037944">
    <property type="entry name" value="PRX5-like"/>
</dbReference>
<dbReference type="Pfam" id="PF08534">
    <property type="entry name" value="Redoxin"/>
    <property type="match status" value="1"/>
</dbReference>
<keyword evidence="3" id="KW-0049">Antioxidant</keyword>
<dbReference type="GO" id="GO:0045454">
    <property type="term" value="P:cell redox homeostasis"/>
    <property type="evidence" value="ECO:0007669"/>
    <property type="project" value="TreeGrafter"/>
</dbReference>
<sequence>MKLLKALFLGLACLTGASAIKVGDKVPKNVDLHFGFPPEKINFDERVPGYLAKEDALKKLGVDEIIIYCVNDGAVMDAWASDQGVAKTSIIKLMGDPYGELTEKLDMELTHAGPKSVGLINRCKRFALFIEDGKVKIVKVAEAEDDPAGDERPDVTLAESMIDAISALGKDEL</sequence>
<evidence type="ECO:0000259" key="6">
    <source>
        <dbReference type="Pfam" id="PF08534"/>
    </source>
</evidence>
<proteinExistence type="inferred from homology"/>
<evidence type="ECO:0000256" key="5">
    <source>
        <dbReference type="SAM" id="SignalP"/>
    </source>
</evidence>
<name>A0AAD2PUF3_9STRA</name>
<dbReference type="GO" id="GO:0005737">
    <property type="term" value="C:cytoplasm"/>
    <property type="evidence" value="ECO:0007669"/>
    <property type="project" value="TreeGrafter"/>
</dbReference>
<keyword evidence="2" id="KW-0575">Peroxidase</keyword>
<dbReference type="InterPro" id="IPR013740">
    <property type="entry name" value="Redoxin"/>
</dbReference>
<dbReference type="InterPro" id="IPR036249">
    <property type="entry name" value="Thioredoxin-like_sf"/>
</dbReference>
<dbReference type="EMBL" id="CAKOGP040001759">
    <property type="protein sequence ID" value="CAJ1950015.1"/>
    <property type="molecule type" value="Genomic_DNA"/>
</dbReference>
<evidence type="ECO:0000313" key="7">
    <source>
        <dbReference type="EMBL" id="CAJ1950015.1"/>
    </source>
</evidence>
<organism evidence="7 8">
    <name type="scientific">Cylindrotheca closterium</name>
    <dbReference type="NCBI Taxonomy" id="2856"/>
    <lineage>
        <taxon>Eukaryota</taxon>
        <taxon>Sar</taxon>
        <taxon>Stramenopiles</taxon>
        <taxon>Ochrophyta</taxon>
        <taxon>Bacillariophyta</taxon>
        <taxon>Bacillariophyceae</taxon>
        <taxon>Bacillariophycidae</taxon>
        <taxon>Bacillariales</taxon>
        <taxon>Bacillariaceae</taxon>
        <taxon>Cylindrotheca</taxon>
    </lineage>
</organism>
<evidence type="ECO:0000313" key="8">
    <source>
        <dbReference type="Proteomes" id="UP001295423"/>
    </source>
</evidence>
<dbReference type="GO" id="GO:0034599">
    <property type="term" value="P:cellular response to oxidative stress"/>
    <property type="evidence" value="ECO:0007669"/>
    <property type="project" value="InterPro"/>
</dbReference>
<feature type="chain" id="PRO_5042009489" description="Redoxin domain-containing protein" evidence="5">
    <location>
        <begin position="20"/>
        <end position="173"/>
    </location>
</feature>
<evidence type="ECO:0000256" key="2">
    <source>
        <dbReference type="ARBA" id="ARBA00022559"/>
    </source>
</evidence>
<dbReference type="Proteomes" id="UP001295423">
    <property type="component" value="Unassembled WGS sequence"/>
</dbReference>
<accession>A0AAD2PUF3</accession>
<feature type="signal peptide" evidence="5">
    <location>
        <begin position="1"/>
        <end position="19"/>
    </location>
</feature>
<dbReference type="PANTHER" id="PTHR10430:SF16">
    <property type="entry name" value="PEROXIREDOXIN-5, MITOCHONDRIAL"/>
    <property type="match status" value="1"/>
</dbReference>
<dbReference type="Gene3D" id="3.40.30.10">
    <property type="entry name" value="Glutaredoxin"/>
    <property type="match status" value="1"/>
</dbReference>
<comment type="caution">
    <text evidence="7">The sequence shown here is derived from an EMBL/GenBank/DDBJ whole genome shotgun (WGS) entry which is preliminary data.</text>
</comment>
<dbReference type="GO" id="GO:0008379">
    <property type="term" value="F:thioredoxin peroxidase activity"/>
    <property type="evidence" value="ECO:0007669"/>
    <property type="project" value="InterPro"/>
</dbReference>
<protein>
    <recommendedName>
        <fullName evidence="6">Redoxin domain-containing protein</fullName>
    </recommendedName>
</protein>
<evidence type="ECO:0000256" key="3">
    <source>
        <dbReference type="ARBA" id="ARBA00022862"/>
    </source>
</evidence>